<keyword evidence="4" id="KW-0720">Serine protease</keyword>
<comment type="caution">
    <text evidence="7">The sequence shown here is derived from an EMBL/GenBank/DDBJ whole genome shotgun (WGS) entry which is preliminary data.</text>
</comment>
<dbReference type="InterPro" id="IPR029045">
    <property type="entry name" value="ClpP/crotonase-like_dom_sf"/>
</dbReference>
<keyword evidence="3" id="KW-0378">Hydrolase</keyword>
<feature type="transmembrane region" description="Helical" evidence="5">
    <location>
        <begin position="7"/>
        <end position="28"/>
    </location>
</feature>
<dbReference type="Proteomes" id="UP000256864">
    <property type="component" value="Unassembled WGS sequence"/>
</dbReference>
<dbReference type="InterPro" id="IPR002142">
    <property type="entry name" value="Peptidase_S49"/>
</dbReference>
<comment type="similarity">
    <text evidence="1">Belongs to the peptidase S49 family.</text>
</comment>
<gene>
    <name evidence="7" type="ORF">C7452_0574</name>
</gene>
<keyword evidence="8" id="KW-1185">Reference proteome</keyword>
<evidence type="ECO:0000256" key="2">
    <source>
        <dbReference type="ARBA" id="ARBA00022670"/>
    </source>
</evidence>
<dbReference type="GO" id="GO:0006508">
    <property type="term" value="P:proteolysis"/>
    <property type="evidence" value="ECO:0007669"/>
    <property type="project" value="UniProtKB-KW"/>
</dbReference>
<evidence type="ECO:0000313" key="8">
    <source>
        <dbReference type="Proteomes" id="UP000256864"/>
    </source>
</evidence>
<dbReference type="Pfam" id="PF01343">
    <property type="entry name" value="Peptidase_S49"/>
    <property type="match status" value="1"/>
</dbReference>
<reference evidence="7 8" key="1">
    <citation type="submission" date="2018-07" db="EMBL/GenBank/DDBJ databases">
        <title>Genomic Encyclopedia of Type Strains, Phase IV (KMG-IV): sequencing the most valuable type-strain genomes for metagenomic binning, comparative biology and taxonomic classification.</title>
        <authorList>
            <person name="Goeker M."/>
        </authorList>
    </citation>
    <scope>NUCLEOTIDE SEQUENCE [LARGE SCALE GENOMIC DNA]</scope>
    <source>
        <strain evidence="7 8">DSM 7466</strain>
    </source>
</reference>
<dbReference type="EMBL" id="QREL01000001">
    <property type="protein sequence ID" value="REE28560.1"/>
    <property type="molecule type" value="Genomic_DNA"/>
</dbReference>
<evidence type="ECO:0000259" key="6">
    <source>
        <dbReference type="Pfam" id="PF01343"/>
    </source>
</evidence>
<accession>A0A371NF16</accession>
<evidence type="ECO:0000256" key="3">
    <source>
        <dbReference type="ARBA" id="ARBA00022801"/>
    </source>
</evidence>
<evidence type="ECO:0000256" key="4">
    <source>
        <dbReference type="ARBA" id="ARBA00022825"/>
    </source>
</evidence>
<keyword evidence="2" id="KW-0645">Protease</keyword>
<evidence type="ECO:0000256" key="1">
    <source>
        <dbReference type="ARBA" id="ARBA00008683"/>
    </source>
</evidence>
<evidence type="ECO:0000313" key="7">
    <source>
        <dbReference type="EMBL" id="REE28560.1"/>
    </source>
</evidence>
<keyword evidence="5" id="KW-0472">Membrane</keyword>
<name>A0A371NF16_9EURY</name>
<evidence type="ECO:0000256" key="5">
    <source>
        <dbReference type="SAM" id="Phobius"/>
    </source>
</evidence>
<organism evidence="7 8">
    <name type="scientific">Methanothermobacter defluvii</name>
    <dbReference type="NCBI Taxonomy" id="49339"/>
    <lineage>
        <taxon>Archaea</taxon>
        <taxon>Methanobacteriati</taxon>
        <taxon>Methanobacteriota</taxon>
        <taxon>Methanomada group</taxon>
        <taxon>Methanobacteria</taxon>
        <taxon>Methanobacteriales</taxon>
        <taxon>Methanobacteriaceae</taxon>
        <taxon>Methanothermobacter</taxon>
    </lineage>
</organism>
<dbReference type="RefSeq" id="WP_115892162.1">
    <property type="nucleotide sequence ID" value="NZ_QREL01000001.1"/>
</dbReference>
<protein>
    <submittedName>
        <fullName evidence="7">Signal peptide peptidase A</fullName>
    </submittedName>
</protein>
<dbReference type="CDD" id="cd07023">
    <property type="entry name" value="S49_Sppa_N_C"/>
    <property type="match status" value="1"/>
</dbReference>
<proteinExistence type="inferred from homology"/>
<keyword evidence="5" id="KW-1133">Transmembrane helix</keyword>
<keyword evidence="5" id="KW-0812">Transmembrane</keyword>
<dbReference type="GO" id="GO:0008236">
    <property type="term" value="F:serine-type peptidase activity"/>
    <property type="evidence" value="ECO:0007669"/>
    <property type="project" value="UniProtKB-KW"/>
</dbReference>
<dbReference type="AlphaFoldDB" id="A0A371NF16"/>
<dbReference type="InterPro" id="IPR004635">
    <property type="entry name" value="Pept_S49_SppA"/>
</dbReference>
<dbReference type="SUPFAM" id="SSF52096">
    <property type="entry name" value="ClpP/crotonase"/>
    <property type="match status" value="1"/>
</dbReference>
<dbReference type="Gene3D" id="3.90.226.10">
    <property type="entry name" value="2-enoyl-CoA Hydratase, Chain A, domain 1"/>
    <property type="match status" value="2"/>
</dbReference>
<sequence>MDRNSKIVIGLVVVLSIAGLVLSLAALLEGGEGTIAIIPVHGAIAYDTAGFTDGVNPDDIKELIAEANSDPSVKAIVLDINSPGGTPVASEELMDAINKSKKPVVSWISDSGTSGAYLAASASDRIVASPSAWVGSIGVILDLTDLSQMYRQMGINKYAIKAGEYKDMGADYRMITDEERQMLQSMVNEEYDYFIKTVATNRNLSVSYVKSLAEGRIFTGRQAVRNRLVDFTGGKDYAVEVAAKLAGVKNYNTITLEPPSGFLRVLSSMFSRLGFASGNTTEELQLH</sequence>
<dbReference type="PANTHER" id="PTHR42987:SF4">
    <property type="entry name" value="PROTEASE SOHB-RELATED"/>
    <property type="match status" value="1"/>
</dbReference>
<dbReference type="InterPro" id="IPR047272">
    <property type="entry name" value="S49_SppA_C"/>
</dbReference>
<dbReference type="PANTHER" id="PTHR42987">
    <property type="entry name" value="PEPTIDASE S49"/>
    <property type="match status" value="1"/>
</dbReference>
<feature type="domain" description="Peptidase S49" evidence="6">
    <location>
        <begin position="98"/>
        <end position="249"/>
    </location>
</feature>
<dbReference type="NCBIfam" id="TIGR00706">
    <property type="entry name" value="SppA_dom"/>
    <property type="match status" value="1"/>
</dbReference>